<dbReference type="PATRIC" id="fig|1653334.4.peg.200"/>
<comment type="cofactor">
    <cofactor evidence="1">
        <name>Mn(2+)</name>
        <dbReference type="ChEBI" id="CHEBI:29035"/>
    </cofactor>
</comment>
<feature type="binding site" evidence="7">
    <location>
        <position position="385"/>
    </location>
    <ligand>
        <name>Zn(2+)</name>
        <dbReference type="ChEBI" id="CHEBI:29105"/>
        <label>2</label>
    </ligand>
</feature>
<dbReference type="AlphaFoldDB" id="A0A0P8BKI9"/>
<evidence type="ECO:0000313" key="11">
    <source>
        <dbReference type="Proteomes" id="UP000050497"/>
    </source>
</evidence>
<dbReference type="Gene3D" id="3.30.70.360">
    <property type="match status" value="1"/>
</dbReference>
<dbReference type="Gene3D" id="3.40.630.10">
    <property type="entry name" value="Zn peptidases"/>
    <property type="match status" value="1"/>
</dbReference>
<evidence type="ECO:0000256" key="7">
    <source>
        <dbReference type="PIRSR" id="PIRSR001235-1"/>
    </source>
</evidence>
<keyword evidence="6" id="KW-0464">Manganese</keyword>
<comment type="subunit">
    <text evidence="3">Homodimer.</text>
</comment>
<evidence type="ECO:0000256" key="3">
    <source>
        <dbReference type="ARBA" id="ARBA00011738"/>
    </source>
</evidence>
<dbReference type="PANTHER" id="PTHR32494">
    <property type="entry name" value="ALLANTOATE DEIMINASE-RELATED"/>
    <property type="match status" value="1"/>
</dbReference>
<feature type="binding site" evidence="7">
    <location>
        <position position="84"/>
    </location>
    <ligand>
        <name>Zn(2+)</name>
        <dbReference type="ChEBI" id="CHEBI:29105"/>
        <label>1</label>
    </ligand>
</feature>
<dbReference type="Pfam" id="PF01546">
    <property type="entry name" value="Peptidase_M20"/>
    <property type="match status" value="1"/>
</dbReference>
<dbReference type="InterPro" id="IPR002933">
    <property type="entry name" value="Peptidase_M20"/>
</dbReference>
<keyword evidence="4 7" id="KW-0479">Metal-binding</keyword>
<feature type="binding site" evidence="7">
    <location>
        <position position="130"/>
    </location>
    <ligand>
        <name>Zn(2+)</name>
        <dbReference type="ChEBI" id="CHEBI:29105"/>
        <label>2</label>
    </ligand>
</feature>
<dbReference type="SUPFAM" id="SSF53187">
    <property type="entry name" value="Zn-dependent exopeptidases"/>
    <property type="match status" value="1"/>
</dbReference>
<evidence type="ECO:0000256" key="6">
    <source>
        <dbReference type="ARBA" id="ARBA00023211"/>
    </source>
</evidence>
<keyword evidence="12" id="KW-1185">Reference proteome</keyword>
<feature type="binding site" evidence="7">
    <location>
        <position position="95"/>
    </location>
    <ligand>
        <name>Zn(2+)</name>
        <dbReference type="ChEBI" id="CHEBI:29105"/>
        <label>2</label>
    </ligand>
</feature>
<dbReference type="NCBIfam" id="NF006775">
    <property type="entry name" value="PRK09290.2-5"/>
    <property type="match status" value="1"/>
</dbReference>
<feature type="binding site" evidence="8">
    <location>
        <position position="219"/>
    </location>
    <ligand>
        <name>allantoate</name>
        <dbReference type="ChEBI" id="CHEBI:17536"/>
    </ligand>
</feature>
<dbReference type="OrthoDB" id="9808195at2"/>
<comment type="caution">
    <text evidence="9">The sequence shown here is derived from an EMBL/GenBank/DDBJ whole genome shotgun (WGS) entry which is preliminary data.</text>
</comment>
<feature type="binding site" evidence="8">
    <location>
        <position position="278"/>
    </location>
    <ligand>
        <name>allantoate</name>
        <dbReference type="ChEBI" id="CHEBI:17536"/>
    </ligand>
</feature>
<evidence type="ECO:0000256" key="8">
    <source>
        <dbReference type="PIRSR" id="PIRSR001235-2"/>
    </source>
</evidence>
<evidence type="ECO:0000256" key="4">
    <source>
        <dbReference type="ARBA" id="ARBA00022723"/>
    </source>
</evidence>
<evidence type="ECO:0000313" key="10">
    <source>
        <dbReference type="EMBL" id="SCC80534.1"/>
    </source>
</evidence>
<feature type="binding site" evidence="7">
    <location>
        <position position="194"/>
    </location>
    <ligand>
        <name>Zn(2+)</name>
        <dbReference type="ChEBI" id="CHEBI:29105"/>
        <label>1</label>
    </ligand>
</feature>
<dbReference type="InterPro" id="IPR010158">
    <property type="entry name" value="Amidase_Cbmase"/>
</dbReference>
<comment type="similarity">
    <text evidence="2">Belongs to the peptidase M20 family.</text>
</comment>
<feature type="binding site" evidence="7">
    <location>
        <position position="95"/>
    </location>
    <ligand>
        <name>Zn(2+)</name>
        <dbReference type="ChEBI" id="CHEBI:29105"/>
        <label>1</label>
    </ligand>
</feature>
<dbReference type="CDD" id="cd03884">
    <property type="entry name" value="M20_bAS"/>
    <property type="match status" value="1"/>
</dbReference>
<evidence type="ECO:0000256" key="1">
    <source>
        <dbReference type="ARBA" id="ARBA00001936"/>
    </source>
</evidence>
<sequence>MSGNGFEATASGERAMAMLDALGAISDAPDNLTRLYLSPAHRRAAEQVRAWMEEAGCAAHIDAVGNVVGRYGPADGPVLYCGSHIDTVIDAGRFDGSLGVVAAILAVGELARRGIALPFAIEILAFGDEENVRFPTSLSSTQAIAGGYDPRWLEVCDDDGVTLAQALRDFGGDPALIAQLARDPAQALGYLELHIEQGPVLERADLPVGIVTAIAAAYRADCLLRGEAGHAGTVPMGLRRDALAGAAEMIVAIEAIGARHEGGVATVGRAAVAPGAVNVIPGEVRFSIDARAPSDAILAAMLAEIDAACSEIARRRGLGFTQAPFMRAPATPMALPLQQALADAARAVTGQAPMIPSGAGHDAVAMARLCPVGMLFVRCAGGVSHNPAESVTREDVGIAVAVLVAAIAACASGHGAADH</sequence>
<dbReference type="GO" id="GO:0016813">
    <property type="term" value="F:hydrolase activity, acting on carbon-nitrogen (but not peptide) bonds, in linear amidines"/>
    <property type="evidence" value="ECO:0007669"/>
    <property type="project" value="InterPro"/>
</dbReference>
<evidence type="ECO:0000313" key="12">
    <source>
        <dbReference type="Proteomes" id="UP000182800"/>
    </source>
</evidence>
<evidence type="ECO:0000313" key="9">
    <source>
        <dbReference type="EMBL" id="KPQ10047.1"/>
    </source>
</evidence>
<dbReference type="EMBL" id="FMBM01000002">
    <property type="protein sequence ID" value="SCC80534.1"/>
    <property type="molecule type" value="Genomic_DNA"/>
</dbReference>
<evidence type="ECO:0000256" key="5">
    <source>
        <dbReference type="ARBA" id="ARBA00022801"/>
    </source>
</evidence>
<dbReference type="Proteomes" id="UP000050497">
    <property type="component" value="Unassembled WGS sequence"/>
</dbReference>
<reference evidence="10 12" key="2">
    <citation type="submission" date="2016-08" db="EMBL/GenBank/DDBJ databases">
        <authorList>
            <person name="Varghese N."/>
            <person name="Submissions Spin"/>
        </authorList>
    </citation>
    <scope>NUCLEOTIDE SEQUENCE [LARGE SCALE GENOMIC DNA]</scope>
    <source>
        <strain evidence="10 12">HL-109</strain>
    </source>
</reference>
<keyword evidence="5" id="KW-0378">Hydrolase</keyword>
<dbReference type="PIRSF" id="PIRSF001235">
    <property type="entry name" value="Amidase_carbamoylase"/>
    <property type="match status" value="1"/>
</dbReference>
<feature type="binding site" evidence="8">
    <location>
        <position position="291"/>
    </location>
    <ligand>
        <name>allantoate</name>
        <dbReference type="ChEBI" id="CHEBI:17536"/>
    </ligand>
</feature>
<protein>
    <submittedName>
        <fullName evidence="9 10">Allantoate deiminase</fullName>
    </submittedName>
</protein>
<dbReference type="Proteomes" id="UP000182800">
    <property type="component" value="Unassembled WGS sequence"/>
</dbReference>
<dbReference type="STRING" id="1653334.GA0071312_1549"/>
<comment type="cofactor">
    <cofactor evidence="7">
        <name>Zn(2+)</name>
        <dbReference type="ChEBI" id="CHEBI:29105"/>
    </cofactor>
    <text evidence="7">Binds 2 Zn(2+) ions per subunit.</text>
</comment>
<dbReference type="InterPro" id="IPR036264">
    <property type="entry name" value="Bact_exopeptidase_dim_dom"/>
</dbReference>
<reference evidence="9 11" key="1">
    <citation type="submission" date="2015-09" db="EMBL/GenBank/DDBJ databases">
        <title>Identification and resolution of microdiversity through metagenomic sequencing of parallel consortia.</title>
        <authorList>
            <person name="Nelson W.C."/>
            <person name="Romine M.F."/>
            <person name="Lindemann S.R."/>
        </authorList>
    </citation>
    <scope>NUCLEOTIDE SEQUENCE [LARGE SCALE GENOMIC DNA]</scope>
    <source>
        <strain evidence="9">HL-109</strain>
    </source>
</reference>
<proteinExistence type="inferred from homology"/>
<gene>
    <name evidence="9" type="primary">allC</name>
    <name evidence="10" type="ORF">GA0071312_1549</name>
    <name evidence="9" type="ORF">HLUCCO17_12280</name>
</gene>
<accession>A0A0P8BKI9</accession>
<dbReference type="GO" id="GO:0046872">
    <property type="term" value="F:metal ion binding"/>
    <property type="evidence" value="ECO:0007669"/>
    <property type="project" value="UniProtKB-KW"/>
</dbReference>
<keyword evidence="7" id="KW-0862">Zinc</keyword>
<evidence type="ECO:0000256" key="2">
    <source>
        <dbReference type="ARBA" id="ARBA00006153"/>
    </source>
</evidence>
<dbReference type="RefSeq" id="WP_074444493.1">
    <property type="nucleotide sequence ID" value="NZ_FMBM01000002.1"/>
</dbReference>
<dbReference type="SUPFAM" id="SSF55031">
    <property type="entry name" value="Bacterial exopeptidase dimerisation domain"/>
    <property type="match status" value="1"/>
</dbReference>
<dbReference type="PANTHER" id="PTHR32494:SF19">
    <property type="entry name" value="ALLANTOATE DEIMINASE-RELATED"/>
    <property type="match status" value="1"/>
</dbReference>
<organism evidence="9 11">
    <name type="scientific">Saliniramus fredricksonii</name>
    <dbReference type="NCBI Taxonomy" id="1653334"/>
    <lineage>
        <taxon>Bacteria</taxon>
        <taxon>Pseudomonadati</taxon>
        <taxon>Pseudomonadota</taxon>
        <taxon>Alphaproteobacteria</taxon>
        <taxon>Hyphomicrobiales</taxon>
        <taxon>Salinarimonadaceae</taxon>
        <taxon>Saliniramus</taxon>
    </lineage>
</organism>
<name>A0A0P8BKI9_9HYPH</name>
<dbReference type="NCBIfam" id="TIGR01879">
    <property type="entry name" value="hydantase"/>
    <property type="match status" value="1"/>
</dbReference>
<dbReference type="EMBL" id="LJSX01000019">
    <property type="protein sequence ID" value="KPQ10047.1"/>
    <property type="molecule type" value="Genomic_DNA"/>
</dbReference>